<dbReference type="CDD" id="cd18773">
    <property type="entry name" value="PDC1_HK_sensor"/>
    <property type="match status" value="1"/>
</dbReference>
<feature type="transmembrane region" description="Helical" evidence="1">
    <location>
        <begin position="6"/>
        <end position="24"/>
    </location>
</feature>
<proteinExistence type="predicted"/>
<evidence type="ECO:0000313" key="2">
    <source>
        <dbReference type="EMBL" id="QJW92432.1"/>
    </source>
</evidence>
<keyword evidence="3" id="KW-1185">Reference proteome</keyword>
<keyword evidence="1" id="KW-0812">Transmembrane</keyword>
<evidence type="ECO:0000313" key="3">
    <source>
        <dbReference type="Proteomes" id="UP000502756"/>
    </source>
</evidence>
<reference evidence="2 3" key="1">
    <citation type="submission" date="2020-05" db="EMBL/GenBank/DDBJ databases">
        <title>Genome sequencing of Spirosoma sp. TS118.</title>
        <authorList>
            <person name="Lee J.-H."/>
            <person name="Jeong S."/>
            <person name="Zhao L."/>
            <person name="Jung J.-H."/>
            <person name="Kim M.-K."/>
            <person name="Lim S."/>
        </authorList>
    </citation>
    <scope>NUCLEOTIDE SEQUENCE [LARGE SCALE GENOMIC DNA]</scope>
    <source>
        <strain evidence="2 3">TS118</strain>
    </source>
</reference>
<dbReference type="KEGG" id="stae:HNV11_20190"/>
<organism evidence="2 3">
    <name type="scientific">Spirosoma taeanense</name>
    <dbReference type="NCBI Taxonomy" id="2735870"/>
    <lineage>
        <taxon>Bacteria</taxon>
        <taxon>Pseudomonadati</taxon>
        <taxon>Bacteroidota</taxon>
        <taxon>Cytophagia</taxon>
        <taxon>Cytophagales</taxon>
        <taxon>Cytophagaceae</taxon>
        <taxon>Spirosoma</taxon>
    </lineage>
</organism>
<gene>
    <name evidence="2" type="ORF">HNV11_20190</name>
</gene>
<keyword evidence="1" id="KW-0472">Membrane</keyword>
<dbReference type="AlphaFoldDB" id="A0A6M5YHK4"/>
<sequence length="169" mass="19308">MVVLYGVIILFLGIGVGYLLYRNWKIGEEFENERTTLRTTVQQNQLANDKQQLMFSMKTFGWAVRNSLLQNKPGEINEYFNTLVKDRGVREVLLVDPKGRVTISTNKKNQGVQFAERFPAYLLQQETIYFGDKRPYELSAPITGPNQRLGTLVMFYNPASLLPASPTNP</sequence>
<accession>A0A6M5YHK4</accession>
<dbReference type="Proteomes" id="UP000502756">
    <property type="component" value="Chromosome"/>
</dbReference>
<evidence type="ECO:0000256" key="1">
    <source>
        <dbReference type="SAM" id="Phobius"/>
    </source>
</evidence>
<dbReference type="EMBL" id="CP053435">
    <property type="protein sequence ID" value="QJW92432.1"/>
    <property type="molecule type" value="Genomic_DNA"/>
</dbReference>
<keyword evidence="1" id="KW-1133">Transmembrane helix</keyword>
<protein>
    <submittedName>
        <fullName evidence="2">Uncharacterized protein</fullName>
    </submittedName>
</protein>
<name>A0A6M5YHK4_9BACT</name>